<dbReference type="EMBL" id="LT670849">
    <property type="protein sequence ID" value="SHN86995.1"/>
    <property type="molecule type" value="Genomic_DNA"/>
</dbReference>
<dbReference type="PROSITE" id="PS00490">
    <property type="entry name" value="MOLYBDOPTERIN_PROK_2"/>
    <property type="match status" value="1"/>
</dbReference>
<dbReference type="OrthoDB" id="9759518at2"/>
<evidence type="ECO:0000256" key="1">
    <source>
        <dbReference type="ARBA" id="ARBA00001942"/>
    </source>
</evidence>
<organism evidence="10 11">
    <name type="scientific">Bradyrhizobium erythrophlei</name>
    <dbReference type="NCBI Taxonomy" id="1437360"/>
    <lineage>
        <taxon>Bacteria</taxon>
        <taxon>Pseudomonadati</taxon>
        <taxon>Pseudomonadota</taxon>
        <taxon>Alphaproteobacteria</taxon>
        <taxon>Hyphomicrobiales</taxon>
        <taxon>Nitrobacteraceae</taxon>
        <taxon>Bradyrhizobium</taxon>
    </lineage>
</organism>
<dbReference type="GO" id="GO:0009055">
    <property type="term" value="F:electron transfer activity"/>
    <property type="evidence" value="ECO:0007669"/>
    <property type="project" value="TreeGrafter"/>
</dbReference>
<evidence type="ECO:0000256" key="4">
    <source>
        <dbReference type="ARBA" id="ARBA00022723"/>
    </source>
</evidence>
<dbReference type="InterPro" id="IPR006656">
    <property type="entry name" value="Mopterin_OxRdtase"/>
</dbReference>
<keyword evidence="11" id="KW-1185">Reference proteome</keyword>
<proteinExistence type="inferred from homology"/>
<feature type="domain" description="Molybdopterin oxidoreductase N-terminal" evidence="9">
    <location>
        <begin position="8"/>
        <end position="48"/>
    </location>
</feature>
<dbReference type="InterPro" id="IPR006657">
    <property type="entry name" value="MoPterin_dinucl-bd_dom"/>
</dbReference>
<feature type="domain" description="Molybdopterin dinucleotide-binding" evidence="8">
    <location>
        <begin position="620"/>
        <end position="735"/>
    </location>
</feature>
<evidence type="ECO:0000256" key="3">
    <source>
        <dbReference type="ARBA" id="ARBA00022505"/>
    </source>
</evidence>
<comment type="similarity">
    <text evidence="2">Belongs to the prokaryotic molybdopterin-containing oxidoreductase family.</text>
</comment>
<evidence type="ECO:0000313" key="10">
    <source>
        <dbReference type="EMBL" id="SHN86995.1"/>
    </source>
</evidence>
<dbReference type="Pfam" id="PF00384">
    <property type="entry name" value="Molybdopterin"/>
    <property type="match status" value="1"/>
</dbReference>
<protein>
    <submittedName>
        <fullName evidence="10">Biotin/methionine sulfoxide reductase</fullName>
    </submittedName>
</protein>
<dbReference type="Gene3D" id="3.90.55.10">
    <property type="entry name" value="Dimethylsulfoxide Reductase, domain 3"/>
    <property type="match status" value="1"/>
</dbReference>
<evidence type="ECO:0000256" key="2">
    <source>
        <dbReference type="ARBA" id="ARBA00010312"/>
    </source>
</evidence>
<dbReference type="GO" id="GO:0043546">
    <property type="term" value="F:molybdopterin cofactor binding"/>
    <property type="evidence" value="ECO:0007669"/>
    <property type="project" value="InterPro"/>
</dbReference>
<dbReference type="Gene3D" id="2.40.40.20">
    <property type="match status" value="1"/>
</dbReference>
<dbReference type="Gene3D" id="3.40.50.740">
    <property type="match status" value="1"/>
</dbReference>
<keyword evidence="6" id="KW-0560">Oxidoreductase</keyword>
<dbReference type="RefSeq" id="WP_072824986.1">
    <property type="nucleotide sequence ID" value="NZ_LT670849.1"/>
</dbReference>
<feature type="domain" description="Molybdopterin oxidoreductase" evidence="7">
    <location>
        <begin position="52"/>
        <end position="503"/>
    </location>
</feature>
<dbReference type="Pfam" id="PF18364">
    <property type="entry name" value="Molybdopterin_N"/>
    <property type="match status" value="1"/>
</dbReference>
<dbReference type="CDD" id="cd02769">
    <property type="entry name" value="MopB_DMSOR-BSOR-TMAOR"/>
    <property type="match status" value="1"/>
</dbReference>
<dbReference type="PANTHER" id="PTHR43742">
    <property type="entry name" value="TRIMETHYLAMINE-N-OXIDE REDUCTASE"/>
    <property type="match status" value="1"/>
</dbReference>
<dbReference type="InterPro" id="IPR041460">
    <property type="entry name" value="Molybdopterin_N"/>
</dbReference>
<keyword evidence="3" id="KW-0500">Molybdenum</keyword>
<dbReference type="InterPro" id="IPR009010">
    <property type="entry name" value="Asp_de-COase-like_dom_sf"/>
</dbReference>
<reference evidence="11" key="1">
    <citation type="submission" date="2016-11" db="EMBL/GenBank/DDBJ databases">
        <authorList>
            <person name="Varghese N."/>
            <person name="Submissions S."/>
        </authorList>
    </citation>
    <scope>NUCLEOTIDE SEQUENCE [LARGE SCALE GENOMIC DNA]</scope>
    <source>
        <strain evidence="11">GAS401</strain>
    </source>
</reference>
<evidence type="ECO:0000256" key="6">
    <source>
        <dbReference type="ARBA" id="ARBA00023002"/>
    </source>
</evidence>
<dbReference type="GO" id="GO:0016491">
    <property type="term" value="F:oxidoreductase activity"/>
    <property type="evidence" value="ECO:0007669"/>
    <property type="project" value="UniProtKB-KW"/>
</dbReference>
<name>A0A1M7UVN3_9BRAD</name>
<evidence type="ECO:0000313" key="11">
    <source>
        <dbReference type="Proteomes" id="UP000184096"/>
    </source>
</evidence>
<dbReference type="SUPFAM" id="SSF53706">
    <property type="entry name" value="Formate dehydrogenase/DMSO reductase, domains 1-3"/>
    <property type="match status" value="1"/>
</dbReference>
<evidence type="ECO:0000256" key="5">
    <source>
        <dbReference type="ARBA" id="ARBA00022764"/>
    </source>
</evidence>
<keyword evidence="4" id="KW-0479">Metal-binding</keyword>
<gene>
    <name evidence="10" type="ORF">SAMN05444170_6953</name>
</gene>
<dbReference type="GO" id="GO:0009061">
    <property type="term" value="P:anaerobic respiration"/>
    <property type="evidence" value="ECO:0007669"/>
    <property type="project" value="TreeGrafter"/>
</dbReference>
<dbReference type="Proteomes" id="UP000184096">
    <property type="component" value="Chromosome I"/>
</dbReference>
<dbReference type="SUPFAM" id="SSF50692">
    <property type="entry name" value="ADC-like"/>
    <property type="match status" value="1"/>
</dbReference>
<dbReference type="Gene3D" id="3.40.228.10">
    <property type="entry name" value="Dimethylsulfoxide Reductase, domain 2"/>
    <property type="match status" value="1"/>
</dbReference>
<dbReference type="AlphaFoldDB" id="A0A1M7UVN3"/>
<evidence type="ECO:0000259" key="7">
    <source>
        <dbReference type="Pfam" id="PF00384"/>
    </source>
</evidence>
<dbReference type="Pfam" id="PF01568">
    <property type="entry name" value="Molydop_binding"/>
    <property type="match status" value="1"/>
</dbReference>
<evidence type="ECO:0000259" key="8">
    <source>
        <dbReference type="Pfam" id="PF01568"/>
    </source>
</evidence>
<dbReference type="InterPro" id="IPR006655">
    <property type="entry name" value="Mopterin_OxRdtase_prok_CS"/>
</dbReference>
<keyword evidence="5" id="KW-0574">Periplasm</keyword>
<accession>A0A1M7UVN3</accession>
<sequence length="764" mass="83617">MTITRYPSLAHWGAFSALVENGRVIKCEPFARDAAPSPMLAAIPEMVHSPLRISRPAIREGWREGRPRSGADRFREVDWDEALDLVAGELTRVRGAFGDTAIFGGSYGWSSAGRVHHARTLVRRFLFQGGGCVDQVGNYSWGAAQFLLPHVIGTYQPVTGRVTDWNSVVKHTRLVLAFGGLRLENSQVTSGGTGSHVLKAWLDRAKAAGVEFVVVSPTRSDAPAFLGAQWLSIRPNTDTALMLAMAHTLVVEGRHHTAFLDRYCTGFDVLRRYLMGDNDGTPKSADWAAAICNIDAGTIRDLARRASGTRSLITCSWSLQRAHHGEQPYWAAIALAAMLGGIGLPGGGFAFGHGSLNGVGVPRMDLPGPEISTPRNPANSAIPVARVADMLLDPGGSYEFNGRTAAYPDIRLVYWAGGNPFHHHQDLNRLRRAWQRPETIIVHDSWWTPTARHADIVLPATTSLERNDVGGSSRDPFVFAMHRAIAPVGQSRNDFDIFRDLASRCGYEEAFTEGRDEMAWCRSIYHRMRSAGAEKNVALPDFDSFWAEGFADLPLPADDFVLFDEFRRDPVRHRLGTPSGRIEIASETIAGFGYADCPPHPAWLAPAEWLGGASAARWPLHLVTHQPGDRLHSQMDPASVSRGHKVHGREQIRIHPRDAEQRNIKTGDVVRVFNDRGACLAAAHVDAALSSHVVMMATGAWYDPANAPDDLERHGNPNVLTLDIGTSRLTQGPSALSALVDIERWSGPLPPVNAWTPPAFCADR</sequence>
<evidence type="ECO:0000259" key="9">
    <source>
        <dbReference type="Pfam" id="PF18364"/>
    </source>
</evidence>
<dbReference type="GO" id="GO:0030151">
    <property type="term" value="F:molybdenum ion binding"/>
    <property type="evidence" value="ECO:0007669"/>
    <property type="project" value="TreeGrafter"/>
</dbReference>
<comment type="cofactor">
    <cofactor evidence="1">
        <name>Mo-bis(molybdopterin guanine dinucleotide)</name>
        <dbReference type="ChEBI" id="CHEBI:60539"/>
    </cofactor>
</comment>
<dbReference type="PANTHER" id="PTHR43742:SF10">
    <property type="entry name" value="TRIMETHYLAMINE-N-OXIDE REDUCTASE 2"/>
    <property type="match status" value="1"/>
</dbReference>
<dbReference type="GO" id="GO:0030288">
    <property type="term" value="C:outer membrane-bounded periplasmic space"/>
    <property type="evidence" value="ECO:0007669"/>
    <property type="project" value="TreeGrafter"/>
</dbReference>
<dbReference type="InterPro" id="IPR041954">
    <property type="entry name" value="CT_DMSOR/BSOR/TMAOR"/>
</dbReference>
<dbReference type="CDD" id="cd02793">
    <property type="entry name" value="MopB_CT_DMSOR-BSOR-TMAOR"/>
    <property type="match status" value="1"/>
</dbReference>
<dbReference type="InterPro" id="IPR050612">
    <property type="entry name" value="Prok_Mopterin_Oxidored"/>
</dbReference>